<evidence type="ECO:0000313" key="1">
    <source>
        <dbReference type="EMBL" id="GBO38144.1"/>
    </source>
</evidence>
<reference evidence="1 2" key="1">
    <citation type="journal article" date="2019" name="Sci. Rep.">
        <title>Orb-weaving spider Araneus ventricosus genome elucidates the spidroin gene catalogue.</title>
        <authorList>
            <person name="Kono N."/>
            <person name="Nakamura H."/>
            <person name="Ohtoshi R."/>
            <person name="Moran D.A.P."/>
            <person name="Shinohara A."/>
            <person name="Yoshida Y."/>
            <person name="Fujiwara M."/>
            <person name="Mori M."/>
            <person name="Tomita M."/>
            <person name="Arakawa K."/>
        </authorList>
    </citation>
    <scope>NUCLEOTIDE SEQUENCE [LARGE SCALE GENOMIC DNA]</scope>
</reference>
<gene>
    <name evidence="1" type="ORF">AVEN_70034_1</name>
</gene>
<organism evidence="1 2">
    <name type="scientific">Araneus ventricosus</name>
    <name type="common">Orbweaver spider</name>
    <name type="synonym">Epeira ventricosa</name>
    <dbReference type="NCBI Taxonomy" id="182803"/>
    <lineage>
        <taxon>Eukaryota</taxon>
        <taxon>Metazoa</taxon>
        <taxon>Ecdysozoa</taxon>
        <taxon>Arthropoda</taxon>
        <taxon>Chelicerata</taxon>
        <taxon>Arachnida</taxon>
        <taxon>Araneae</taxon>
        <taxon>Araneomorphae</taxon>
        <taxon>Entelegynae</taxon>
        <taxon>Araneoidea</taxon>
        <taxon>Araneidae</taxon>
        <taxon>Araneus</taxon>
    </lineage>
</organism>
<dbReference type="AlphaFoldDB" id="A0A4Y2WNF5"/>
<accession>A0A4Y2WNF5</accession>
<comment type="caution">
    <text evidence="1">The sequence shown here is derived from an EMBL/GenBank/DDBJ whole genome shotgun (WGS) entry which is preliminary data.</text>
</comment>
<proteinExistence type="predicted"/>
<keyword evidence="2" id="KW-1185">Reference proteome</keyword>
<name>A0A4Y2WNF5_ARAVE</name>
<dbReference type="Proteomes" id="UP000499080">
    <property type="component" value="Unassembled WGS sequence"/>
</dbReference>
<sequence length="70" mass="7598">MELLKAALDPSTLSCAEWAWTYCGLQRLGCSGFADMIVVLAMSQPLPVSDFEWLSPEEILAAANIPIQAI</sequence>
<protein>
    <submittedName>
        <fullName evidence="1">Uncharacterized protein</fullName>
    </submittedName>
</protein>
<dbReference type="EMBL" id="BGPR01062769">
    <property type="protein sequence ID" value="GBO38144.1"/>
    <property type="molecule type" value="Genomic_DNA"/>
</dbReference>
<evidence type="ECO:0000313" key="2">
    <source>
        <dbReference type="Proteomes" id="UP000499080"/>
    </source>
</evidence>